<evidence type="ECO:0000256" key="2">
    <source>
        <dbReference type="ARBA" id="ARBA00022857"/>
    </source>
</evidence>
<dbReference type="GO" id="GO:0019433">
    <property type="term" value="P:triglyceride catabolic process"/>
    <property type="evidence" value="ECO:0007669"/>
    <property type="project" value="TreeGrafter"/>
</dbReference>
<dbReference type="GO" id="GO:0004806">
    <property type="term" value="F:triacylglycerol lipase activity"/>
    <property type="evidence" value="ECO:0007669"/>
    <property type="project" value="TreeGrafter"/>
</dbReference>
<evidence type="ECO:0000313" key="5">
    <source>
        <dbReference type="EMBL" id="KAF2963149.1"/>
    </source>
</evidence>
<dbReference type="GO" id="GO:0000140">
    <property type="term" value="F:acylglycerone-phosphate reductase (NADP+) activity"/>
    <property type="evidence" value="ECO:0007669"/>
    <property type="project" value="TreeGrafter"/>
</dbReference>
<dbReference type="GO" id="GO:0005783">
    <property type="term" value="C:endoplasmic reticulum"/>
    <property type="evidence" value="ECO:0007669"/>
    <property type="project" value="TreeGrafter"/>
</dbReference>
<dbReference type="InterPro" id="IPR036291">
    <property type="entry name" value="NAD(P)-bd_dom_sf"/>
</dbReference>
<dbReference type="Proteomes" id="UP000481858">
    <property type="component" value="Unassembled WGS sequence"/>
</dbReference>
<keyword evidence="2" id="KW-0521">NADP</keyword>
<dbReference type="SUPFAM" id="SSF51735">
    <property type="entry name" value="NAD(P)-binding Rossmann-fold domains"/>
    <property type="match status" value="1"/>
</dbReference>
<dbReference type="PROSITE" id="PS00061">
    <property type="entry name" value="ADH_SHORT"/>
    <property type="match status" value="1"/>
</dbReference>
<dbReference type="InParanoid" id="A0A7C8IGK8"/>
<gene>
    <name evidence="5" type="ORF">GQX73_g10431</name>
</gene>
<evidence type="ECO:0000256" key="3">
    <source>
        <dbReference type="ARBA" id="ARBA00023002"/>
    </source>
</evidence>
<dbReference type="PANTHER" id="PTHR44169:SF6">
    <property type="entry name" value="NADPH-DEPENDENT 1-ACYLDIHYDROXYACETONE PHOSPHATE REDUCTASE"/>
    <property type="match status" value="1"/>
</dbReference>
<dbReference type="EMBL" id="WUBL01000229">
    <property type="protein sequence ID" value="KAF2963149.1"/>
    <property type="molecule type" value="Genomic_DNA"/>
</dbReference>
<proteinExistence type="inferred from homology"/>
<evidence type="ECO:0000256" key="1">
    <source>
        <dbReference type="ARBA" id="ARBA00006484"/>
    </source>
</evidence>
<organism evidence="5 6">
    <name type="scientific">Xylaria multiplex</name>
    <dbReference type="NCBI Taxonomy" id="323545"/>
    <lineage>
        <taxon>Eukaryota</taxon>
        <taxon>Fungi</taxon>
        <taxon>Dikarya</taxon>
        <taxon>Ascomycota</taxon>
        <taxon>Pezizomycotina</taxon>
        <taxon>Sordariomycetes</taxon>
        <taxon>Xylariomycetidae</taxon>
        <taxon>Xylariales</taxon>
        <taxon>Xylariaceae</taxon>
        <taxon>Xylaria</taxon>
    </lineage>
</organism>
<dbReference type="PRINTS" id="PR00081">
    <property type="entry name" value="GDHRDH"/>
</dbReference>
<keyword evidence="6" id="KW-1185">Reference proteome</keyword>
<dbReference type="GO" id="GO:0006654">
    <property type="term" value="P:phosphatidic acid biosynthetic process"/>
    <property type="evidence" value="ECO:0007669"/>
    <property type="project" value="TreeGrafter"/>
</dbReference>
<dbReference type="PRINTS" id="PR00080">
    <property type="entry name" value="SDRFAMILY"/>
</dbReference>
<sequence length="286" mass="30820">MDKKTVLITGCSDGGIGSTLARQFAAKGYHVFATLRNVSKAASLVDVDGIEILELEVTSKESIAACAAKVEKRTKGTLDILINNAGADFVIPFLDVDIDEAKRLFDVNVWSIMLVTQAFAPLLIKAQGCVANFGSILSEMPLAWSSVYCSSKAAAKLMSECLRTELAPLGVRVITGIIGAVHTPIHERAGDLDLPTGSYYQNLRDRINEVRQGKTKLGSVDTESVCQGIIADITGGESGLIWRGGRASTVKWLSWLLPVGWWESIVNKGRGLEMIARPGEKGIEKK</sequence>
<evidence type="ECO:0000313" key="6">
    <source>
        <dbReference type="Proteomes" id="UP000481858"/>
    </source>
</evidence>
<protein>
    <submittedName>
        <fullName evidence="5">Uncharacterized protein</fullName>
    </submittedName>
</protein>
<accession>A0A7C8IGK8</accession>
<dbReference type="InterPro" id="IPR002347">
    <property type="entry name" value="SDR_fam"/>
</dbReference>
<name>A0A7C8IGK8_9PEZI</name>
<reference evidence="5 6" key="1">
    <citation type="submission" date="2019-12" db="EMBL/GenBank/DDBJ databases">
        <title>Draft genome sequence of the ascomycete Xylaria multiplex DSM 110363.</title>
        <authorList>
            <person name="Buettner E."/>
            <person name="Kellner H."/>
        </authorList>
    </citation>
    <scope>NUCLEOTIDE SEQUENCE [LARGE SCALE GENOMIC DNA]</scope>
    <source>
        <strain evidence="5 6">DSM 110363</strain>
    </source>
</reference>
<comment type="caution">
    <text evidence="5">The sequence shown here is derived from an EMBL/GenBank/DDBJ whole genome shotgun (WGS) entry which is preliminary data.</text>
</comment>
<dbReference type="AlphaFoldDB" id="A0A7C8IGK8"/>
<keyword evidence="3" id="KW-0560">Oxidoreductase</keyword>
<dbReference type="InterPro" id="IPR020904">
    <property type="entry name" value="Sc_DH/Rdtase_CS"/>
</dbReference>
<dbReference type="Gene3D" id="3.40.50.720">
    <property type="entry name" value="NAD(P)-binding Rossmann-like Domain"/>
    <property type="match status" value="1"/>
</dbReference>
<evidence type="ECO:0000256" key="4">
    <source>
        <dbReference type="RuleBase" id="RU000363"/>
    </source>
</evidence>
<dbReference type="GO" id="GO:0005811">
    <property type="term" value="C:lipid droplet"/>
    <property type="evidence" value="ECO:0007669"/>
    <property type="project" value="TreeGrafter"/>
</dbReference>
<dbReference type="OrthoDB" id="2102561at2759"/>
<dbReference type="Pfam" id="PF00106">
    <property type="entry name" value="adh_short"/>
    <property type="match status" value="1"/>
</dbReference>
<dbReference type="PANTHER" id="PTHR44169">
    <property type="entry name" value="NADPH-DEPENDENT 1-ACYLDIHYDROXYACETONE PHOSPHATE REDUCTASE"/>
    <property type="match status" value="1"/>
</dbReference>
<comment type="similarity">
    <text evidence="1 4">Belongs to the short-chain dehydrogenases/reductases (SDR) family.</text>
</comment>